<comment type="similarity">
    <text evidence="1">Belongs to the UPF0213 family.</text>
</comment>
<protein>
    <submittedName>
        <fullName evidence="3">Putative endonuclease</fullName>
    </submittedName>
</protein>
<dbReference type="GO" id="GO:0004519">
    <property type="term" value="F:endonuclease activity"/>
    <property type="evidence" value="ECO:0007669"/>
    <property type="project" value="UniProtKB-KW"/>
</dbReference>
<evidence type="ECO:0000313" key="4">
    <source>
        <dbReference type="Proteomes" id="UP000294546"/>
    </source>
</evidence>
<organism evidence="3 4">
    <name type="scientific">Marinobacterium mangrovicola</name>
    <dbReference type="NCBI Taxonomy" id="1476959"/>
    <lineage>
        <taxon>Bacteria</taxon>
        <taxon>Pseudomonadati</taxon>
        <taxon>Pseudomonadota</taxon>
        <taxon>Gammaproteobacteria</taxon>
        <taxon>Oceanospirillales</taxon>
        <taxon>Oceanospirillaceae</taxon>
        <taxon>Marinobacterium</taxon>
    </lineage>
</organism>
<proteinExistence type="inferred from homology"/>
<dbReference type="EMBL" id="SMFU01000007">
    <property type="protein sequence ID" value="TCK08449.1"/>
    <property type="molecule type" value="Genomic_DNA"/>
</dbReference>
<reference evidence="3 4" key="1">
    <citation type="submission" date="2019-03" db="EMBL/GenBank/DDBJ databases">
        <title>Genomic Encyclopedia of Archaeal and Bacterial Type Strains, Phase II (KMG-II): from individual species to whole genera.</title>
        <authorList>
            <person name="Goeker M."/>
        </authorList>
    </citation>
    <scope>NUCLEOTIDE SEQUENCE [LARGE SCALE GENOMIC DNA]</scope>
    <source>
        <strain evidence="3 4">DSM 27697</strain>
    </source>
</reference>
<dbReference type="InterPro" id="IPR050190">
    <property type="entry name" value="UPF0213_domain"/>
</dbReference>
<evidence type="ECO:0000313" key="3">
    <source>
        <dbReference type="EMBL" id="TCK08449.1"/>
    </source>
</evidence>
<keyword evidence="3" id="KW-0255">Endonuclease</keyword>
<dbReference type="PANTHER" id="PTHR34477">
    <property type="entry name" value="UPF0213 PROTEIN YHBQ"/>
    <property type="match status" value="1"/>
</dbReference>
<comment type="caution">
    <text evidence="3">The sequence shown here is derived from an EMBL/GenBank/DDBJ whole genome shotgun (WGS) entry which is preliminary data.</text>
</comment>
<evidence type="ECO:0000259" key="2">
    <source>
        <dbReference type="PROSITE" id="PS50164"/>
    </source>
</evidence>
<keyword evidence="3" id="KW-0540">Nuclease</keyword>
<dbReference type="Gene3D" id="3.40.1440.10">
    <property type="entry name" value="GIY-YIG endonuclease"/>
    <property type="match status" value="1"/>
</dbReference>
<sequence>MDTGKLTAMQQWYVYILRCADSSFYTGVTTDPKRRLREHNECNRLGARYTRARRPVTMIWCETQADRAAALRREYAIKQMRRAAKQRLVASGGIGLAVSAESE</sequence>
<dbReference type="CDD" id="cd10456">
    <property type="entry name" value="GIY-YIG_UPF0213"/>
    <property type="match status" value="1"/>
</dbReference>
<dbReference type="InterPro" id="IPR035901">
    <property type="entry name" value="GIY-YIG_endonuc_sf"/>
</dbReference>
<dbReference type="RefSeq" id="WP_243642259.1">
    <property type="nucleotide sequence ID" value="NZ_SMFU01000007.1"/>
</dbReference>
<accession>A0A4R1GQQ0</accession>
<dbReference type="SUPFAM" id="SSF82771">
    <property type="entry name" value="GIY-YIG endonuclease"/>
    <property type="match status" value="1"/>
</dbReference>
<dbReference type="AlphaFoldDB" id="A0A4R1GQQ0"/>
<dbReference type="PROSITE" id="PS50164">
    <property type="entry name" value="GIY_YIG"/>
    <property type="match status" value="1"/>
</dbReference>
<dbReference type="Proteomes" id="UP000294546">
    <property type="component" value="Unassembled WGS sequence"/>
</dbReference>
<keyword evidence="4" id="KW-1185">Reference proteome</keyword>
<gene>
    <name evidence="3" type="ORF">CLV83_0532</name>
</gene>
<dbReference type="Pfam" id="PF01541">
    <property type="entry name" value="GIY-YIG"/>
    <property type="match status" value="1"/>
</dbReference>
<evidence type="ECO:0000256" key="1">
    <source>
        <dbReference type="ARBA" id="ARBA00007435"/>
    </source>
</evidence>
<dbReference type="InterPro" id="IPR000305">
    <property type="entry name" value="GIY-YIG_endonuc"/>
</dbReference>
<feature type="domain" description="GIY-YIG" evidence="2">
    <location>
        <begin position="10"/>
        <end position="87"/>
    </location>
</feature>
<name>A0A4R1GQQ0_9GAMM</name>
<keyword evidence="3" id="KW-0378">Hydrolase</keyword>
<dbReference type="PANTHER" id="PTHR34477:SF1">
    <property type="entry name" value="UPF0213 PROTEIN YHBQ"/>
    <property type="match status" value="1"/>
</dbReference>